<evidence type="ECO:0000313" key="2">
    <source>
        <dbReference type="Proteomes" id="UP000076512"/>
    </source>
</evidence>
<dbReference type="EMBL" id="LWGR01000009">
    <property type="protein sequence ID" value="KZM72238.1"/>
    <property type="molecule type" value="Genomic_DNA"/>
</dbReference>
<dbReference type="OrthoDB" id="3187421at2"/>
<accession>A0A161XFN7</accession>
<reference evidence="1 2" key="1">
    <citation type="submission" date="2016-04" db="EMBL/GenBank/DDBJ databases">
        <authorList>
            <person name="Evans L.H."/>
            <person name="Alamgir A."/>
            <person name="Owens N."/>
            <person name="Weber N.D."/>
            <person name="Virtaneva K."/>
            <person name="Barbian K."/>
            <person name="Babar A."/>
            <person name="Rosenke K."/>
        </authorList>
    </citation>
    <scope>NUCLEOTIDE SEQUENCE [LARGE SCALE GENOMIC DNA]</scope>
    <source>
        <strain evidence="1 2">IFM 0406</strain>
    </source>
</reference>
<organism evidence="1 2">
    <name type="scientific">Nocardia terpenica</name>
    <dbReference type="NCBI Taxonomy" id="455432"/>
    <lineage>
        <taxon>Bacteria</taxon>
        <taxon>Bacillati</taxon>
        <taxon>Actinomycetota</taxon>
        <taxon>Actinomycetes</taxon>
        <taxon>Mycobacteriales</taxon>
        <taxon>Nocardiaceae</taxon>
        <taxon>Nocardia</taxon>
    </lineage>
</organism>
<keyword evidence="2" id="KW-1185">Reference proteome</keyword>
<dbReference type="RefSeq" id="WP_067592661.1">
    <property type="nucleotide sequence ID" value="NZ_JABMCZ010000001.1"/>
</dbReference>
<name>A0A161XFN7_9NOCA</name>
<dbReference type="AlphaFoldDB" id="A0A161XFN7"/>
<proteinExistence type="predicted"/>
<comment type="caution">
    <text evidence="1">The sequence shown here is derived from an EMBL/GenBank/DDBJ whole genome shotgun (WGS) entry which is preliminary data.</text>
</comment>
<protein>
    <submittedName>
        <fullName evidence="1">Uncharacterized protein</fullName>
    </submittedName>
</protein>
<evidence type="ECO:0000313" key="1">
    <source>
        <dbReference type="EMBL" id="KZM72238.1"/>
    </source>
</evidence>
<dbReference type="Proteomes" id="UP000076512">
    <property type="component" value="Unassembled WGS sequence"/>
</dbReference>
<dbReference type="STRING" id="455432.AWN90_36805"/>
<sequence>MTYTVEMWGAYGGHLESGLKGSERMCGQLVEQVMNDLLRDGWAMEVITSDILGGLATAFTMRHPVTGQEIGGLRTVAVAR</sequence>
<gene>
    <name evidence="1" type="ORF">AWN90_36805</name>
</gene>